<organism evidence="4 5">
    <name type="scientific">Huso huso</name>
    <name type="common">Beluga</name>
    <name type="synonym">Acipenser huso</name>
    <dbReference type="NCBI Taxonomy" id="61971"/>
    <lineage>
        <taxon>Eukaryota</taxon>
        <taxon>Metazoa</taxon>
        <taxon>Chordata</taxon>
        <taxon>Craniata</taxon>
        <taxon>Vertebrata</taxon>
        <taxon>Euteleostomi</taxon>
        <taxon>Actinopterygii</taxon>
        <taxon>Chondrostei</taxon>
        <taxon>Acipenseriformes</taxon>
        <taxon>Acipenseridae</taxon>
        <taxon>Huso</taxon>
    </lineage>
</organism>
<dbReference type="PANTHER" id="PTHR31716">
    <property type="entry name" value="PROTEIN FMC1 HOMOLOG"/>
    <property type="match status" value="1"/>
</dbReference>
<accession>A0ABR0YGF4</accession>
<dbReference type="PANTHER" id="PTHR31716:SF1">
    <property type="entry name" value="PROTEIN FMC1 HOMOLOG"/>
    <property type="match status" value="1"/>
</dbReference>
<dbReference type="InterPro" id="IPR037667">
    <property type="entry name" value="FMC1_homologue"/>
</dbReference>
<evidence type="ECO:0000256" key="3">
    <source>
        <dbReference type="ARBA" id="ARBA00045742"/>
    </source>
</evidence>
<comment type="function">
    <text evidence="3">Plays a role in the assembly/stability of the mitochondrial membrane ATP synthase (F(1)F(0) ATP synthase or Complex V).</text>
</comment>
<name>A0ABR0YGF4_HUSHU</name>
<dbReference type="Proteomes" id="UP001369086">
    <property type="component" value="Unassembled WGS sequence"/>
</dbReference>
<proteinExistence type="inferred from homology"/>
<comment type="caution">
    <text evidence="4">The sequence shown here is derived from an EMBL/GenBank/DDBJ whole genome shotgun (WGS) entry which is preliminary data.</text>
</comment>
<reference evidence="4 5" key="1">
    <citation type="submission" date="2021-05" db="EMBL/GenBank/DDBJ databases">
        <authorList>
            <person name="Zahm M."/>
            <person name="Klopp C."/>
            <person name="Cabau C."/>
            <person name="Kuhl H."/>
            <person name="Suciu R."/>
            <person name="Ciorpac M."/>
            <person name="Holostenco D."/>
            <person name="Gessner J."/>
            <person name="Wuertz S."/>
            <person name="Hohne C."/>
            <person name="Stock M."/>
            <person name="Gislard M."/>
            <person name="Lluch J."/>
            <person name="Milhes M."/>
            <person name="Lampietro C."/>
            <person name="Lopez Roques C."/>
            <person name="Donnadieu C."/>
            <person name="Du K."/>
            <person name="Schartl M."/>
            <person name="Guiguen Y."/>
        </authorList>
    </citation>
    <scope>NUCLEOTIDE SEQUENCE [LARGE SCALE GENOMIC DNA]</scope>
    <source>
        <strain evidence="4">Hh-F2</strain>
        <tissue evidence="4">Blood</tissue>
    </source>
</reference>
<feature type="non-terminal residue" evidence="4">
    <location>
        <position position="1"/>
    </location>
</feature>
<keyword evidence="5" id="KW-1185">Reference proteome</keyword>
<sequence length="69" mass="7589">ITSEKLCRSQQDLLHRASSYLCLLQSTRLHLSLHAEYHGEGSTREKGLGDVARMVGLALPTQPGGKGWE</sequence>
<comment type="similarity">
    <text evidence="1">Belongs to the FMC1 family.</text>
</comment>
<evidence type="ECO:0000313" key="5">
    <source>
        <dbReference type="Proteomes" id="UP001369086"/>
    </source>
</evidence>
<protein>
    <recommendedName>
        <fullName evidence="2">Protein FMC1 homolog</fullName>
    </recommendedName>
</protein>
<evidence type="ECO:0000256" key="1">
    <source>
        <dbReference type="ARBA" id="ARBA00009058"/>
    </source>
</evidence>
<gene>
    <name evidence="4" type="ORF">HHUSO_G29326</name>
</gene>
<dbReference type="EMBL" id="JAHFZB010000031">
    <property type="protein sequence ID" value="KAK6471493.1"/>
    <property type="molecule type" value="Genomic_DNA"/>
</dbReference>
<evidence type="ECO:0000256" key="2">
    <source>
        <dbReference type="ARBA" id="ARBA00013846"/>
    </source>
</evidence>
<evidence type="ECO:0000313" key="4">
    <source>
        <dbReference type="EMBL" id="KAK6471493.1"/>
    </source>
</evidence>